<dbReference type="AlphaFoldDB" id="A0A2T6C1K2"/>
<sequence length="254" mass="29001">MTNFTVILYISDVLKYFAVPAAAFEFLSDEKKARLEQWILKKLPSFLLYAVGFFFGISLVMTLLAYGSIFLVAGLIVIAIVGSMFSETISDYRFAVLFAALFFAAIQQWILPESWTIALAYPLEFICDMFQKVPVINSFLPDYDAEQFVTSYQNFFEKFELDFIGWLYIVKIYAFATKGLLLMIILLLDILAILFVCLIVFLVLLVPINAVVKLSDYLKKIFKINEKAVPVGAFIIWSLGETIAIIIHTYQLFQ</sequence>
<feature type="transmembrane region" description="Helical" evidence="1">
    <location>
        <begin position="63"/>
        <end position="85"/>
    </location>
</feature>
<evidence type="ECO:0000313" key="2">
    <source>
        <dbReference type="EMBL" id="PTX62188.1"/>
    </source>
</evidence>
<dbReference type="EMBL" id="QBKT01000003">
    <property type="protein sequence ID" value="PTX62188.1"/>
    <property type="molecule type" value="Genomic_DNA"/>
</dbReference>
<feature type="transmembrane region" description="Helical" evidence="1">
    <location>
        <begin position="228"/>
        <end position="250"/>
    </location>
</feature>
<feature type="transmembrane region" description="Helical" evidence="1">
    <location>
        <begin position="92"/>
        <end position="111"/>
    </location>
</feature>
<gene>
    <name evidence="2" type="ORF">C8N46_103287</name>
</gene>
<dbReference type="OrthoDB" id="9892530at2"/>
<dbReference type="RefSeq" id="WP_108114399.1">
    <property type="nucleotide sequence ID" value="NZ_QBKT01000003.1"/>
</dbReference>
<proteinExistence type="predicted"/>
<dbReference type="Proteomes" id="UP000244090">
    <property type="component" value="Unassembled WGS sequence"/>
</dbReference>
<reference evidence="2 3" key="1">
    <citation type="submission" date="2018-04" db="EMBL/GenBank/DDBJ databases">
        <title>Genomic Encyclopedia of Archaeal and Bacterial Type Strains, Phase II (KMG-II): from individual species to whole genera.</title>
        <authorList>
            <person name="Goeker M."/>
        </authorList>
    </citation>
    <scope>NUCLEOTIDE SEQUENCE [LARGE SCALE GENOMIC DNA]</scope>
    <source>
        <strain evidence="2 3">DSM 25731</strain>
    </source>
</reference>
<organism evidence="2 3">
    <name type="scientific">Kordia periserrulae</name>
    <dbReference type="NCBI Taxonomy" id="701523"/>
    <lineage>
        <taxon>Bacteria</taxon>
        <taxon>Pseudomonadati</taxon>
        <taxon>Bacteroidota</taxon>
        <taxon>Flavobacteriia</taxon>
        <taxon>Flavobacteriales</taxon>
        <taxon>Flavobacteriaceae</taxon>
        <taxon>Kordia</taxon>
    </lineage>
</organism>
<protein>
    <submittedName>
        <fullName evidence="2">Uncharacterized protein</fullName>
    </submittedName>
</protein>
<keyword evidence="1" id="KW-1133">Transmembrane helix</keyword>
<keyword evidence="3" id="KW-1185">Reference proteome</keyword>
<keyword evidence="1" id="KW-0812">Transmembrane</keyword>
<comment type="caution">
    <text evidence="2">The sequence shown here is derived from an EMBL/GenBank/DDBJ whole genome shotgun (WGS) entry which is preliminary data.</text>
</comment>
<name>A0A2T6C1K2_9FLAO</name>
<accession>A0A2T6C1K2</accession>
<keyword evidence="1" id="KW-0472">Membrane</keyword>
<evidence type="ECO:0000313" key="3">
    <source>
        <dbReference type="Proteomes" id="UP000244090"/>
    </source>
</evidence>
<evidence type="ECO:0000256" key="1">
    <source>
        <dbReference type="SAM" id="Phobius"/>
    </source>
</evidence>
<feature type="transmembrane region" description="Helical" evidence="1">
    <location>
        <begin position="180"/>
        <end position="207"/>
    </location>
</feature>
<feature type="transmembrane region" description="Helical" evidence="1">
    <location>
        <begin position="6"/>
        <end position="27"/>
    </location>
</feature>